<comment type="caution">
    <text evidence="2">The sequence shown here is derived from an EMBL/GenBank/DDBJ whole genome shotgun (WGS) entry which is preliminary data.</text>
</comment>
<name>A0A235HB16_AZOBR</name>
<keyword evidence="1" id="KW-0732">Signal</keyword>
<feature type="chain" id="PRO_5012308398" evidence="1">
    <location>
        <begin position="25"/>
        <end position="161"/>
    </location>
</feature>
<evidence type="ECO:0000313" key="2">
    <source>
        <dbReference type="EMBL" id="OYD83029.1"/>
    </source>
</evidence>
<proteinExistence type="predicted"/>
<organism evidence="2 3">
    <name type="scientific">Azospirillum brasilense</name>
    <dbReference type="NCBI Taxonomy" id="192"/>
    <lineage>
        <taxon>Bacteria</taxon>
        <taxon>Pseudomonadati</taxon>
        <taxon>Pseudomonadota</taxon>
        <taxon>Alphaproteobacteria</taxon>
        <taxon>Rhodospirillales</taxon>
        <taxon>Azospirillaceae</taxon>
        <taxon>Azospirillum</taxon>
    </lineage>
</organism>
<dbReference type="EMBL" id="NOWT01000017">
    <property type="protein sequence ID" value="OYD83029.1"/>
    <property type="molecule type" value="Genomic_DNA"/>
</dbReference>
<dbReference type="AlphaFoldDB" id="A0A235HB16"/>
<dbReference type="Proteomes" id="UP000215367">
    <property type="component" value="Unassembled WGS sequence"/>
</dbReference>
<geneLocation type="plasmid" evidence="2">
    <name>unnamed</name>
</geneLocation>
<gene>
    <name evidence="2" type="ORF">CHT98_17985</name>
</gene>
<evidence type="ECO:0000313" key="3">
    <source>
        <dbReference type="Proteomes" id="UP000215367"/>
    </source>
</evidence>
<feature type="signal peptide" evidence="1">
    <location>
        <begin position="1"/>
        <end position="24"/>
    </location>
</feature>
<accession>A0A235HB16</accession>
<keyword evidence="2" id="KW-0614">Plasmid</keyword>
<sequence length="161" mass="17547">MQYVLRCGLPITALLIACSSPTWAEQGGPWRGRAVLVVTSEKSVPVADKEKHTVSVTEYDGAVFTEVGGAFLANARYQVTDLTDTSGMVSGGYKTFTDADGSKVFARYALKEMALPVLKGEWEFLDGTGKYKGISGRGRYEVHVVSNTVLWDLLEGEYKLP</sequence>
<evidence type="ECO:0000256" key="1">
    <source>
        <dbReference type="SAM" id="SignalP"/>
    </source>
</evidence>
<reference evidence="2 3" key="1">
    <citation type="submission" date="2017-07" db="EMBL/GenBank/DDBJ databases">
        <title>Whole genome sequence of Azospirillum brasilense 2A1, a potential biofertilizer strain.</title>
        <authorList>
            <person name="Fontana C.A."/>
            <person name="Toffoli L.M."/>
            <person name="Salazar S.M."/>
            <person name="Puglisi E."/>
            <person name="Pedraza R."/>
            <person name="Bassi D."/>
            <person name="Cocconcelli P.S."/>
        </authorList>
    </citation>
    <scope>NUCLEOTIDE SEQUENCE [LARGE SCALE GENOMIC DNA]</scope>
    <source>
        <strain evidence="2 3">2A1</strain>
        <plasmid evidence="2">unnamed</plasmid>
    </source>
</reference>
<protein>
    <submittedName>
        <fullName evidence="2">Uncharacterized protein</fullName>
    </submittedName>
</protein>
<dbReference type="PROSITE" id="PS51257">
    <property type="entry name" value="PROKAR_LIPOPROTEIN"/>
    <property type="match status" value="1"/>
</dbReference>